<dbReference type="InterPro" id="IPR027266">
    <property type="entry name" value="TrmE/GcvT-like"/>
</dbReference>
<dbReference type="InterPro" id="IPR022903">
    <property type="entry name" value="GcvT_bac"/>
</dbReference>
<comment type="caution">
    <text evidence="11">The sequence shown here is derived from an EMBL/GenBank/DDBJ whole genome shotgun (WGS) entry which is preliminary data.</text>
</comment>
<dbReference type="FunFam" id="2.40.30.110:FF:000003">
    <property type="entry name" value="Aminomethyltransferase"/>
    <property type="match status" value="1"/>
</dbReference>
<dbReference type="GO" id="GO:0008483">
    <property type="term" value="F:transaminase activity"/>
    <property type="evidence" value="ECO:0007669"/>
    <property type="project" value="UniProtKB-KW"/>
</dbReference>
<accession>A0A7V2AVG9</accession>
<protein>
    <recommendedName>
        <fullName evidence="2 7">Aminomethyltransferase</fullName>
        <ecNumber evidence="2 7">2.1.2.10</ecNumber>
    </recommendedName>
    <alternativeName>
        <fullName evidence="5 7">Glycine cleavage system T protein</fullName>
    </alternativeName>
</protein>
<dbReference type="SUPFAM" id="SSF103025">
    <property type="entry name" value="Folate-binding domain"/>
    <property type="match status" value="1"/>
</dbReference>
<dbReference type="HAMAP" id="MF_00259">
    <property type="entry name" value="GcvT"/>
    <property type="match status" value="1"/>
</dbReference>
<dbReference type="EMBL" id="DSEC01000432">
    <property type="protein sequence ID" value="HER44021.1"/>
    <property type="molecule type" value="Genomic_DNA"/>
</dbReference>
<evidence type="ECO:0000256" key="2">
    <source>
        <dbReference type="ARBA" id="ARBA00012616"/>
    </source>
</evidence>
<gene>
    <name evidence="7 11" type="primary">gcvT</name>
    <name evidence="11" type="ORF">ENO08_06140</name>
</gene>
<dbReference type="GO" id="GO:0004047">
    <property type="term" value="F:aminomethyltransferase activity"/>
    <property type="evidence" value="ECO:0007669"/>
    <property type="project" value="UniProtKB-UniRule"/>
</dbReference>
<dbReference type="NCBIfam" id="NF001567">
    <property type="entry name" value="PRK00389.1"/>
    <property type="match status" value="1"/>
</dbReference>
<evidence type="ECO:0000256" key="5">
    <source>
        <dbReference type="ARBA" id="ARBA00031395"/>
    </source>
</evidence>
<feature type="domain" description="GCVT N-terminal" evidence="9">
    <location>
        <begin position="7"/>
        <end position="267"/>
    </location>
</feature>
<dbReference type="InterPro" id="IPR028896">
    <property type="entry name" value="GcvT/YgfZ/DmdA"/>
</dbReference>
<keyword evidence="3 7" id="KW-0032">Aminotransferase</keyword>
<dbReference type="InterPro" id="IPR013977">
    <property type="entry name" value="GcvT_C"/>
</dbReference>
<dbReference type="InterPro" id="IPR006222">
    <property type="entry name" value="GCVT_N"/>
</dbReference>
<dbReference type="InterPro" id="IPR006223">
    <property type="entry name" value="GcvT"/>
</dbReference>
<dbReference type="Gene3D" id="3.30.1360.120">
    <property type="entry name" value="Probable tRNA modification gtpase trme, domain 1"/>
    <property type="match status" value="1"/>
</dbReference>
<dbReference type="PANTHER" id="PTHR43757">
    <property type="entry name" value="AMINOMETHYLTRANSFERASE"/>
    <property type="match status" value="1"/>
</dbReference>
<keyword evidence="4 7" id="KW-0808">Transferase</keyword>
<reference evidence="11" key="1">
    <citation type="journal article" date="2020" name="mSystems">
        <title>Genome- and Community-Level Interaction Insights into Carbon Utilization and Element Cycling Functions of Hydrothermarchaeota in Hydrothermal Sediment.</title>
        <authorList>
            <person name="Zhou Z."/>
            <person name="Liu Y."/>
            <person name="Xu W."/>
            <person name="Pan J."/>
            <person name="Luo Z.H."/>
            <person name="Li M."/>
        </authorList>
    </citation>
    <scope>NUCLEOTIDE SEQUENCE [LARGE SCALE GENOMIC DNA]</scope>
    <source>
        <strain evidence="11">SpSt-1233</strain>
    </source>
</reference>
<dbReference type="Gene3D" id="3.30.70.1400">
    <property type="entry name" value="Aminomethyltransferase beta-barrel domains"/>
    <property type="match status" value="1"/>
</dbReference>
<dbReference type="InterPro" id="IPR029043">
    <property type="entry name" value="GcvT/YgfZ_C"/>
</dbReference>
<evidence type="ECO:0000256" key="6">
    <source>
        <dbReference type="ARBA" id="ARBA00047665"/>
    </source>
</evidence>
<dbReference type="GO" id="GO:0005829">
    <property type="term" value="C:cytosol"/>
    <property type="evidence" value="ECO:0007669"/>
    <property type="project" value="TreeGrafter"/>
</dbReference>
<name>A0A7V2AVG9_UNCEI</name>
<evidence type="ECO:0000256" key="4">
    <source>
        <dbReference type="ARBA" id="ARBA00022679"/>
    </source>
</evidence>
<dbReference type="AlphaFoldDB" id="A0A7V2AVG9"/>
<dbReference type="EC" id="2.1.2.10" evidence="2 7"/>
<evidence type="ECO:0000256" key="7">
    <source>
        <dbReference type="HAMAP-Rule" id="MF_00259"/>
    </source>
</evidence>
<dbReference type="PIRSF" id="PIRSF006487">
    <property type="entry name" value="GcvT"/>
    <property type="match status" value="1"/>
</dbReference>
<dbReference type="Pfam" id="PF08669">
    <property type="entry name" value="GCV_T_C"/>
    <property type="match status" value="1"/>
</dbReference>
<comment type="catalytic activity">
    <reaction evidence="6 7">
        <text>N(6)-[(R)-S(8)-aminomethyldihydrolipoyl]-L-lysyl-[protein] + (6S)-5,6,7,8-tetrahydrofolate = N(6)-[(R)-dihydrolipoyl]-L-lysyl-[protein] + (6R)-5,10-methylene-5,6,7,8-tetrahydrofolate + NH4(+)</text>
        <dbReference type="Rhea" id="RHEA:16945"/>
        <dbReference type="Rhea" id="RHEA-COMP:10475"/>
        <dbReference type="Rhea" id="RHEA-COMP:10492"/>
        <dbReference type="ChEBI" id="CHEBI:15636"/>
        <dbReference type="ChEBI" id="CHEBI:28938"/>
        <dbReference type="ChEBI" id="CHEBI:57453"/>
        <dbReference type="ChEBI" id="CHEBI:83100"/>
        <dbReference type="ChEBI" id="CHEBI:83143"/>
        <dbReference type="EC" id="2.1.2.10"/>
    </reaction>
</comment>
<sequence>MALKTPIYDSHVERGGRMVEFAGFHMPVTFEGIVAEHETVRNKVGLFDVSHMGEISITGPGAVGFADRAVTNSVAGLDEGQICYTVCCNGKGRVLDDLLVYRFSDERVLLVVNAVNVEKIFNHLKSIVPSGLEVRDLTPGIGQIAVQGPASRDLLVSDPLFSRVAAGIRELPYYRFFTFEHEGYEILLSRTGYTGELGYEIYLPAKMARGVWDRLLDGGSALGAAPIGLGARDTLRFEPGYCLYGHELDEDTSPLEAGLSWVVKLKKGDFIGREALAAEKEKGPARRLVGLEVTGKGIPRQGFTVHQGGETVGRVTSGTFSPTLNRPLAMALVKRSVPKEAEGITIDIRGRAAGAVQTPLPFYKGSVND</sequence>
<dbReference type="FunFam" id="4.10.1250.10:FF:000001">
    <property type="entry name" value="Aminomethyltransferase"/>
    <property type="match status" value="1"/>
</dbReference>
<dbReference type="Proteomes" id="UP000886069">
    <property type="component" value="Unassembled WGS sequence"/>
</dbReference>
<dbReference type="Gene3D" id="4.10.1250.10">
    <property type="entry name" value="Aminomethyltransferase fragment"/>
    <property type="match status" value="1"/>
</dbReference>
<organism evidence="11">
    <name type="scientific">Eiseniibacteriota bacterium</name>
    <dbReference type="NCBI Taxonomy" id="2212470"/>
    <lineage>
        <taxon>Bacteria</taxon>
        <taxon>Candidatus Eiseniibacteriota</taxon>
    </lineage>
</organism>
<evidence type="ECO:0000256" key="3">
    <source>
        <dbReference type="ARBA" id="ARBA00022576"/>
    </source>
</evidence>
<dbReference type="NCBIfam" id="TIGR00528">
    <property type="entry name" value="gcvT"/>
    <property type="match status" value="1"/>
</dbReference>
<dbReference type="PANTHER" id="PTHR43757:SF2">
    <property type="entry name" value="AMINOMETHYLTRANSFERASE, MITOCHONDRIAL"/>
    <property type="match status" value="1"/>
</dbReference>
<dbReference type="SUPFAM" id="SSF101790">
    <property type="entry name" value="Aminomethyltransferase beta-barrel domain"/>
    <property type="match status" value="1"/>
</dbReference>
<comment type="subunit">
    <text evidence="7">The glycine cleavage system is composed of four proteins: P, T, L and H.</text>
</comment>
<feature type="binding site" evidence="8">
    <location>
        <position position="200"/>
    </location>
    <ligand>
        <name>substrate</name>
    </ligand>
</feature>
<evidence type="ECO:0000256" key="1">
    <source>
        <dbReference type="ARBA" id="ARBA00008609"/>
    </source>
</evidence>
<dbReference type="GO" id="GO:0019464">
    <property type="term" value="P:glycine decarboxylation via glycine cleavage system"/>
    <property type="evidence" value="ECO:0007669"/>
    <property type="project" value="UniProtKB-UniRule"/>
</dbReference>
<dbReference type="Pfam" id="PF01571">
    <property type="entry name" value="GCV_T"/>
    <property type="match status" value="1"/>
</dbReference>
<dbReference type="Gene3D" id="2.40.30.110">
    <property type="entry name" value="Aminomethyltransferase beta-barrel domains"/>
    <property type="match status" value="1"/>
</dbReference>
<comment type="similarity">
    <text evidence="1 7">Belongs to the GcvT family.</text>
</comment>
<comment type="function">
    <text evidence="7">The glycine cleavage system catalyzes the degradation of glycine.</text>
</comment>
<proteinExistence type="inferred from homology"/>
<evidence type="ECO:0000256" key="8">
    <source>
        <dbReference type="PIRSR" id="PIRSR006487-1"/>
    </source>
</evidence>
<evidence type="ECO:0000259" key="9">
    <source>
        <dbReference type="Pfam" id="PF01571"/>
    </source>
</evidence>
<evidence type="ECO:0000259" key="10">
    <source>
        <dbReference type="Pfam" id="PF08669"/>
    </source>
</evidence>
<feature type="domain" description="Aminomethyltransferase C-terminal" evidence="10">
    <location>
        <begin position="286"/>
        <end position="364"/>
    </location>
</feature>
<evidence type="ECO:0000313" key="11">
    <source>
        <dbReference type="EMBL" id="HER44021.1"/>
    </source>
</evidence>
<dbReference type="GO" id="GO:0005960">
    <property type="term" value="C:glycine cleavage complex"/>
    <property type="evidence" value="ECO:0007669"/>
    <property type="project" value="InterPro"/>
</dbReference>